<name>A0A3D9T593_9ACTN</name>
<gene>
    <name evidence="1" type="ORF">DFJ69_5951</name>
</gene>
<sequence>MKLIRRVVNKVFAKRRKDPDQADPSIYPMF</sequence>
<accession>A0A3D9T593</accession>
<keyword evidence="2" id="KW-1185">Reference proteome</keyword>
<dbReference type="EMBL" id="QTTT01000001">
    <property type="protein sequence ID" value="REF00416.1"/>
    <property type="molecule type" value="Genomic_DNA"/>
</dbReference>
<proteinExistence type="predicted"/>
<dbReference type="Proteomes" id="UP000256661">
    <property type="component" value="Unassembled WGS sequence"/>
</dbReference>
<reference evidence="1 2" key="1">
    <citation type="submission" date="2018-08" db="EMBL/GenBank/DDBJ databases">
        <title>Sequencing the genomes of 1000 actinobacteria strains.</title>
        <authorList>
            <person name="Klenk H.-P."/>
        </authorList>
    </citation>
    <scope>NUCLEOTIDE SEQUENCE [LARGE SCALE GENOMIC DNA]</scope>
    <source>
        <strain evidence="1 2">DSM 43927</strain>
    </source>
</reference>
<comment type="caution">
    <text evidence="1">The sequence shown here is derived from an EMBL/GenBank/DDBJ whole genome shotgun (WGS) entry which is preliminary data.</text>
</comment>
<dbReference type="AlphaFoldDB" id="A0A3D9T593"/>
<organism evidence="1 2">
    <name type="scientific">Thermomonospora umbrina</name>
    <dbReference type="NCBI Taxonomy" id="111806"/>
    <lineage>
        <taxon>Bacteria</taxon>
        <taxon>Bacillati</taxon>
        <taxon>Actinomycetota</taxon>
        <taxon>Actinomycetes</taxon>
        <taxon>Streptosporangiales</taxon>
        <taxon>Thermomonosporaceae</taxon>
        <taxon>Thermomonospora</taxon>
    </lineage>
</organism>
<evidence type="ECO:0000313" key="1">
    <source>
        <dbReference type="EMBL" id="REF00416.1"/>
    </source>
</evidence>
<evidence type="ECO:0000313" key="2">
    <source>
        <dbReference type="Proteomes" id="UP000256661"/>
    </source>
</evidence>
<protein>
    <submittedName>
        <fullName evidence="1">Uncharacterized protein</fullName>
    </submittedName>
</protein>